<evidence type="ECO:0000259" key="8">
    <source>
        <dbReference type="Pfam" id="PF01618"/>
    </source>
</evidence>
<keyword evidence="6" id="KW-0653">Protein transport</keyword>
<dbReference type="Proteomes" id="UP001610063">
    <property type="component" value="Unassembled WGS sequence"/>
</dbReference>
<evidence type="ECO:0000256" key="5">
    <source>
        <dbReference type="ARBA" id="ARBA00023136"/>
    </source>
</evidence>
<dbReference type="RefSeq" id="WP_159584712.1">
    <property type="nucleotide sequence ID" value="NZ_JBIPKE010000008.1"/>
</dbReference>
<reference evidence="9 10" key="1">
    <citation type="journal article" date="2013" name="Int. J. Syst. Evol. Microbiol.">
        <title>Marinoscillum luteum sp. nov., isolated from marine sediment.</title>
        <authorList>
            <person name="Cha I.T."/>
            <person name="Park S.J."/>
            <person name="Kim S.J."/>
            <person name="Kim J.G."/>
            <person name="Jung M.Y."/>
            <person name="Shin K.S."/>
            <person name="Kwon K.K."/>
            <person name="Yang S.H."/>
            <person name="Seo Y.S."/>
            <person name="Rhee S.K."/>
        </authorList>
    </citation>
    <scope>NUCLEOTIDE SEQUENCE [LARGE SCALE GENOMIC DNA]</scope>
    <source>
        <strain evidence="9 10">KCTC 23939</strain>
    </source>
</reference>
<feature type="transmembrane region" description="Helical" evidence="7">
    <location>
        <begin position="12"/>
        <end position="35"/>
    </location>
</feature>
<evidence type="ECO:0000256" key="1">
    <source>
        <dbReference type="ARBA" id="ARBA00004651"/>
    </source>
</evidence>
<evidence type="ECO:0000256" key="4">
    <source>
        <dbReference type="ARBA" id="ARBA00022989"/>
    </source>
</evidence>
<keyword evidence="6" id="KW-0813">Transport</keyword>
<comment type="caution">
    <text evidence="9">The sequence shown here is derived from an EMBL/GenBank/DDBJ whole genome shotgun (WGS) entry which is preliminary data.</text>
</comment>
<keyword evidence="4 7" id="KW-1133">Transmembrane helix</keyword>
<keyword evidence="5 7" id="KW-0472">Membrane</keyword>
<evidence type="ECO:0000256" key="7">
    <source>
        <dbReference type="SAM" id="Phobius"/>
    </source>
</evidence>
<gene>
    <name evidence="9" type="ORF">ACHKAR_01095</name>
</gene>
<organism evidence="9 10">
    <name type="scientific">Marinoscillum luteum</name>
    <dbReference type="NCBI Taxonomy" id="861051"/>
    <lineage>
        <taxon>Bacteria</taxon>
        <taxon>Pseudomonadati</taxon>
        <taxon>Bacteroidota</taxon>
        <taxon>Cytophagia</taxon>
        <taxon>Cytophagales</taxon>
        <taxon>Reichenbachiellaceae</taxon>
        <taxon>Marinoscillum</taxon>
    </lineage>
</organism>
<dbReference type="InterPro" id="IPR002898">
    <property type="entry name" value="MotA_ExbB_proton_chnl"/>
</dbReference>
<keyword evidence="3 7" id="KW-0812">Transmembrane</keyword>
<evidence type="ECO:0000256" key="3">
    <source>
        <dbReference type="ARBA" id="ARBA00022692"/>
    </source>
</evidence>
<keyword evidence="2" id="KW-1003">Cell membrane</keyword>
<name>A0ABW7N5S8_9BACT</name>
<comment type="subcellular location">
    <subcellularLocation>
        <location evidence="1">Cell membrane</location>
        <topology evidence="1">Multi-pass membrane protein</topology>
    </subcellularLocation>
    <subcellularLocation>
        <location evidence="6">Membrane</location>
        <topology evidence="6">Multi-pass membrane protein</topology>
    </subcellularLocation>
</comment>
<proteinExistence type="inferred from homology"/>
<accession>A0ABW7N5S8</accession>
<keyword evidence="10" id="KW-1185">Reference proteome</keyword>
<evidence type="ECO:0000313" key="9">
    <source>
        <dbReference type="EMBL" id="MFH6982009.1"/>
    </source>
</evidence>
<protein>
    <submittedName>
        <fullName evidence="9">MotA/TolQ/ExbB proton channel family protein</fullName>
    </submittedName>
</protein>
<dbReference type="Pfam" id="PF01618">
    <property type="entry name" value="MotA_ExbB"/>
    <property type="match status" value="1"/>
</dbReference>
<feature type="transmembrane region" description="Helical" evidence="7">
    <location>
        <begin position="55"/>
        <end position="78"/>
    </location>
</feature>
<evidence type="ECO:0000313" key="10">
    <source>
        <dbReference type="Proteomes" id="UP001610063"/>
    </source>
</evidence>
<evidence type="ECO:0000256" key="2">
    <source>
        <dbReference type="ARBA" id="ARBA00022475"/>
    </source>
</evidence>
<feature type="domain" description="MotA/TolQ/ExbB proton channel" evidence="8">
    <location>
        <begin position="42"/>
        <end position="122"/>
    </location>
</feature>
<feature type="transmembrane region" description="Helical" evidence="7">
    <location>
        <begin position="98"/>
        <end position="118"/>
    </location>
</feature>
<comment type="similarity">
    <text evidence="6">Belongs to the exbB/tolQ family.</text>
</comment>
<sequence length="127" mass="13446">MFELFMMGGPLFMGIITVIFIAALVVSVRSALFIFGGASVASDQLFRQLGYIKSIGLFALVMGVLGQMIGLYSAFAALEQMEGGVSPQLLAGGLKVSSITTLWGLLSYGITLLIYLILSAVARSKQS</sequence>
<evidence type="ECO:0000256" key="6">
    <source>
        <dbReference type="RuleBase" id="RU004057"/>
    </source>
</evidence>
<dbReference type="EMBL" id="JBIPKE010000008">
    <property type="protein sequence ID" value="MFH6982009.1"/>
    <property type="molecule type" value="Genomic_DNA"/>
</dbReference>